<evidence type="ECO:0000256" key="4">
    <source>
        <dbReference type="ARBA" id="ARBA00012944"/>
    </source>
</evidence>
<evidence type="ECO:0000256" key="6">
    <source>
        <dbReference type="ARBA" id="ARBA00022448"/>
    </source>
</evidence>
<feature type="transmembrane region" description="Helical" evidence="18">
    <location>
        <begin position="319"/>
        <end position="339"/>
    </location>
</feature>
<keyword evidence="7 18" id="KW-0679">Respiratory chain</keyword>
<dbReference type="PANTHER" id="PTHR46552">
    <property type="entry name" value="NADH-UBIQUINONE OXIDOREDUCTASE CHAIN 2"/>
    <property type="match status" value="1"/>
</dbReference>
<comment type="function">
    <text evidence="18">Core subunit of the mitochondrial membrane respiratory chain NADH dehydrogenase (Complex I) which catalyzes electron transfer from NADH through the respiratory chain, using ubiquinone as an electron acceptor. Essential for the catalytic activity and assembly of complex I.</text>
</comment>
<geneLocation type="mitochondrion" evidence="20"/>
<evidence type="ECO:0000256" key="10">
    <source>
        <dbReference type="ARBA" id="ARBA00022967"/>
    </source>
</evidence>
<evidence type="ECO:0000256" key="8">
    <source>
        <dbReference type="ARBA" id="ARBA00022692"/>
    </source>
</evidence>
<comment type="catalytic activity">
    <reaction evidence="17 18">
        <text>a ubiquinone + NADH + 5 H(+)(in) = a ubiquinol + NAD(+) + 4 H(+)(out)</text>
        <dbReference type="Rhea" id="RHEA:29091"/>
        <dbReference type="Rhea" id="RHEA-COMP:9565"/>
        <dbReference type="Rhea" id="RHEA-COMP:9566"/>
        <dbReference type="ChEBI" id="CHEBI:15378"/>
        <dbReference type="ChEBI" id="CHEBI:16389"/>
        <dbReference type="ChEBI" id="CHEBI:17976"/>
        <dbReference type="ChEBI" id="CHEBI:57540"/>
        <dbReference type="ChEBI" id="CHEBI:57945"/>
        <dbReference type="EC" id="7.1.1.2"/>
    </reaction>
</comment>
<dbReference type="CTD" id="4536"/>
<proteinExistence type="inferred from homology"/>
<feature type="transmembrane region" description="Helical" evidence="18">
    <location>
        <begin position="237"/>
        <end position="259"/>
    </location>
</feature>
<keyword evidence="11 18" id="KW-0249">Electron transport</keyword>
<protein>
    <recommendedName>
        <fullName evidence="5 18">NADH-ubiquinone oxidoreductase chain 2</fullName>
        <ecNumber evidence="4 18">7.1.1.2</ecNumber>
    </recommendedName>
</protein>
<keyword evidence="10 18" id="KW-1278">Translocase</keyword>
<dbReference type="AlphaFoldDB" id="A0A9E9JLQ6"/>
<evidence type="ECO:0000256" key="17">
    <source>
        <dbReference type="ARBA" id="ARBA00049551"/>
    </source>
</evidence>
<dbReference type="GO" id="GO:0006120">
    <property type="term" value="P:mitochondrial electron transport, NADH to ubiquinone"/>
    <property type="evidence" value="ECO:0007669"/>
    <property type="project" value="InterPro"/>
</dbReference>
<dbReference type="Pfam" id="PF00361">
    <property type="entry name" value="Proton_antipo_M"/>
    <property type="match status" value="1"/>
</dbReference>
<accession>A0A9E9JLQ6</accession>
<dbReference type="RefSeq" id="YP_010610491.1">
    <property type="nucleotide sequence ID" value="NC_069980.1"/>
</dbReference>
<evidence type="ECO:0000256" key="9">
    <source>
        <dbReference type="ARBA" id="ARBA00022792"/>
    </source>
</evidence>
<sequence>MKQIYKNMFLVTLVLGTLISISANSWVVVWIGLEMNMLSIIPLISNSTKAQSTEASIKYFIIQAMASMILLIGCMMNTIKMNSPSNFIMEELPSLMVTSSLLTKMGAAPFHFWFPEVMEGLDWFNALVLLTWQKIAPMTMMMYIKTNEKLLFTVILFSIIISGVMGINQNSLRKILTYSSINHVGWMLTTILFLEEIWMFYFTIYSIMNIVMIWMLKKYNISSISQIMMMSKFNPQLKTFFMLNFLSLGGIPPMIGFLPKWFTIQILVNNQMYTMAFIMIVTTLITLYFYMRMVMNPFLGSISMPSNILISQQFKIKKLLILNCIIFMSLLFSTMMLNWI</sequence>
<organism evidence="20">
    <name type="scientific">Agrilus discalis</name>
    <dbReference type="NCBI Taxonomy" id="3013958"/>
    <lineage>
        <taxon>Eukaryota</taxon>
        <taxon>Metazoa</taxon>
        <taxon>Ecdysozoa</taxon>
        <taxon>Arthropoda</taxon>
        <taxon>Hexapoda</taxon>
        <taxon>Insecta</taxon>
        <taxon>Pterygota</taxon>
        <taxon>Neoptera</taxon>
        <taxon>Endopterygota</taxon>
        <taxon>Coleoptera</taxon>
        <taxon>Polyphaga</taxon>
        <taxon>Elateriformia</taxon>
        <taxon>Buprestoidea</taxon>
        <taxon>Buprestidae</taxon>
        <taxon>Agrilinae</taxon>
        <taxon>Agrilus</taxon>
    </lineage>
</organism>
<dbReference type="EMBL" id="ON644870">
    <property type="protein sequence ID" value="WAP90831.1"/>
    <property type="molecule type" value="Genomic_DNA"/>
</dbReference>
<keyword evidence="12 18" id="KW-1133">Transmembrane helix</keyword>
<evidence type="ECO:0000256" key="14">
    <source>
        <dbReference type="ARBA" id="ARBA00023075"/>
    </source>
</evidence>
<evidence type="ECO:0000259" key="19">
    <source>
        <dbReference type="Pfam" id="PF00361"/>
    </source>
</evidence>
<evidence type="ECO:0000256" key="15">
    <source>
        <dbReference type="ARBA" id="ARBA00023128"/>
    </source>
</evidence>
<evidence type="ECO:0000256" key="12">
    <source>
        <dbReference type="ARBA" id="ARBA00022989"/>
    </source>
</evidence>
<keyword evidence="6" id="KW-0813">Transport</keyword>
<evidence type="ECO:0000256" key="11">
    <source>
        <dbReference type="ARBA" id="ARBA00022982"/>
    </source>
</evidence>
<evidence type="ECO:0000256" key="5">
    <source>
        <dbReference type="ARBA" id="ARBA00021008"/>
    </source>
</evidence>
<keyword evidence="14 18" id="KW-0830">Ubiquinone</keyword>
<evidence type="ECO:0000256" key="7">
    <source>
        <dbReference type="ARBA" id="ARBA00022660"/>
    </source>
</evidence>
<evidence type="ECO:0000256" key="16">
    <source>
        <dbReference type="ARBA" id="ARBA00023136"/>
    </source>
</evidence>
<gene>
    <name evidence="20" type="primary">ND2</name>
</gene>
<dbReference type="EC" id="7.1.1.2" evidence="4 18"/>
<dbReference type="PANTHER" id="PTHR46552:SF1">
    <property type="entry name" value="NADH-UBIQUINONE OXIDOREDUCTASE CHAIN 2"/>
    <property type="match status" value="1"/>
</dbReference>
<keyword evidence="16 18" id="KW-0472">Membrane</keyword>
<evidence type="ECO:0000256" key="1">
    <source>
        <dbReference type="ARBA" id="ARBA00003257"/>
    </source>
</evidence>
<dbReference type="PRINTS" id="PR01436">
    <property type="entry name" value="NADHDHGNASE2"/>
</dbReference>
<dbReference type="GO" id="GO:0008137">
    <property type="term" value="F:NADH dehydrogenase (ubiquinone) activity"/>
    <property type="evidence" value="ECO:0007669"/>
    <property type="project" value="UniProtKB-EC"/>
</dbReference>
<feature type="transmembrane region" description="Helical" evidence="18">
    <location>
        <begin position="59"/>
        <end position="79"/>
    </location>
</feature>
<evidence type="ECO:0000256" key="3">
    <source>
        <dbReference type="ARBA" id="ARBA00007012"/>
    </source>
</evidence>
<evidence type="ECO:0000313" key="20">
    <source>
        <dbReference type="EMBL" id="WAP90831.1"/>
    </source>
</evidence>
<keyword evidence="13 18" id="KW-0520">NAD</keyword>
<keyword evidence="8 18" id="KW-0812">Transmembrane</keyword>
<dbReference type="InterPro" id="IPR003917">
    <property type="entry name" value="NADH_UbQ_OxRdtase_chain2"/>
</dbReference>
<keyword evidence="9 18" id="KW-0999">Mitochondrion inner membrane</keyword>
<evidence type="ECO:0000256" key="18">
    <source>
        <dbReference type="RuleBase" id="RU003403"/>
    </source>
</evidence>
<dbReference type="GeneID" id="77651275"/>
<feature type="domain" description="NADH:quinone oxidoreductase/Mrp antiporter transmembrane" evidence="19">
    <location>
        <begin position="23"/>
        <end position="286"/>
    </location>
</feature>
<comment type="subcellular location">
    <subcellularLocation>
        <location evidence="2 18">Mitochondrion inner membrane</location>
        <topology evidence="2 18">Multi-pass membrane protein</topology>
    </subcellularLocation>
</comment>
<comment type="similarity">
    <text evidence="3 18">Belongs to the complex I subunit 2 family.</text>
</comment>
<evidence type="ECO:0000256" key="13">
    <source>
        <dbReference type="ARBA" id="ARBA00023027"/>
    </source>
</evidence>
<dbReference type="InterPro" id="IPR050175">
    <property type="entry name" value="Complex_I_Subunit_2"/>
</dbReference>
<dbReference type="GO" id="GO:0005743">
    <property type="term" value="C:mitochondrial inner membrane"/>
    <property type="evidence" value="ECO:0007669"/>
    <property type="project" value="UniProtKB-SubCell"/>
</dbReference>
<feature type="transmembrane region" description="Helical" evidence="18">
    <location>
        <begin position="199"/>
        <end position="216"/>
    </location>
</feature>
<feature type="transmembrane region" description="Helical" evidence="18">
    <location>
        <begin position="150"/>
        <end position="168"/>
    </location>
</feature>
<reference evidence="20" key="1">
    <citation type="submission" date="2022-05" db="EMBL/GenBank/DDBJ databases">
        <authorList>
            <person name="Wei Z."/>
            <person name="Shi A."/>
        </authorList>
    </citation>
    <scope>NUCLEOTIDE SEQUENCE</scope>
</reference>
<feature type="transmembrane region" description="Helical" evidence="18">
    <location>
        <begin position="271"/>
        <end position="291"/>
    </location>
</feature>
<evidence type="ECO:0000256" key="2">
    <source>
        <dbReference type="ARBA" id="ARBA00004448"/>
    </source>
</evidence>
<keyword evidence="15 18" id="KW-0496">Mitochondrion</keyword>
<name>A0A9E9JLQ6_9COLE</name>
<comment type="function">
    <text evidence="1">Core subunit of the mitochondrial membrane respiratory chain NADH dehydrogenase (Complex I) that is believed to belong to the minimal assembly required for catalysis. Complex I functions in the transfer of electrons from NADH to the respiratory chain. The immediate electron acceptor for the enzyme is believed to be ubiquinone.</text>
</comment>
<dbReference type="InterPro" id="IPR001750">
    <property type="entry name" value="ND/Mrp_TM"/>
</dbReference>